<dbReference type="RefSeq" id="WP_126702912.1">
    <property type="nucleotide sequence ID" value="NZ_CP034593.1"/>
</dbReference>
<evidence type="ECO:0008006" key="3">
    <source>
        <dbReference type="Google" id="ProtNLM"/>
    </source>
</evidence>
<dbReference type="Gene3D" id="2.60.40.1080">
    <property type="match status" value="1"/>
</dbReference>
<dbReference type="AlphaFoldDB" id="A0A3Q9G2E9"/>
<proteinExistence type="predicted"/>
<dbReference type="InterPro" id="IPR028994">
    <property type="entry name" value="Integrin_alpha_N"/>
</dbReference>
<reference evidence="1 2" key="1">
    <citation type="submission" date="2018-12" db="EMBL/GenBank/DDBJ databases">
        <title>Complete genome sequence of Flaviflexus sp. H23T48.</title>
        <authorList>
            <person name="Bae J.-W."/>
            <person name="Lee J.-Y."/>
        </authorList>
    </citation>
    <scope>NUCLEOTIDE SEQUENCE [LARGE SCALE GENOMIC DNA]</scope>
    <source>
        <strain evidence="1 2">H23T48</strain>
    </source>
</reference>
<gene>
    <name evidence="1" type="ORF">EJ997_00950</name>
</gene>
<evidence type="ECO:0000313" key="1">
    <source>
        <dbReference type="EMBL" id="AZQ76103.1"/>
    </source>
</evidence>
<dbReference type="InterPro" id="IPR008964">
    <property type="entry name" value="Invasin/intimin_cell_adhesion"/>
</dbReference>
<organism evidence="1 2">
    <name type="scientific">Flaviflexus ciconiae</name>
    <dbReference type="NCBI Taxonomy" id="2496867"/>
    <lineage>
        <taxon>Bacteria</taxon>
        <taxon>Bacillati</taxon>
        <taxon>Actinomycetota</taxon>
        <taxon>Actinomycetes</taxon>
        <taxon>Actinomycetales</taxon>
        <taxon>Actinomycetaceae</taxon>
        <taxon>Flaviflexus</taxon>
    </lineage>
</organism>
<sequence>MLILSGGLIAAPALGAGSPGLGTDPGRGTIVASDLDVDQVAIQAAAMPAVRSIRAQMYDDKEVLFNGQPLYRAVDQAGLSRSEYINGVSWDTNLEKSAIQRAYEQNIVWGHVRPDGGSYKEADLLGKWPGEILTTQADIAVAIADVEKGSWAGERDDLIRYNGAFNNATGHLYNLINPSYKSFGFARVGNVTVGWMSASRSSDTRGTQLDGNYTFETAVSSSNMSNVDGDLDVDSSLTAGETGTAEVTGTARSMYWLPAIPVEVEADYSSSNSNVLKVNVDGSYTAVGNGSVTVTATTATGQDYTARVTVTGNLVQEPAKKNSFYLTDSWSSLAINNSFVYGRAGDEVYVGDWNGDGRDTLGVRRGKTFFLNDSLRGGIADHEFMYGREGDEVLVGDWDGDGRDTLGVRRGKTFFLNDSLRGGNADHEFMYGRQADEVLIGDWNGNGEDTISVRRDATYFINNVLIGGNANRFFDYGYASDEALVGDWDGDGYDTVSLRRGTSILLNNSRSDAVTSRSVSFGLASDRVFVGDWNGDGIDTPGLNRLD</sequence>
<keyword evidence="2" id="KW-1185">Reference proteome</keyword>
<evidence type="ECO:0000313" key="2">
    <source>
        <dbReference type="Proteomes" id="UP000280344"/>
    </source>
</evidence>
<dbReference type="Proteomes" id="UP000280344">
    <property type="component" value="Chromosome"/>
</dbReference>
<dbReference type="SUPFAM" id="SSF49373">
    <property type="entry name" value="Invasin/intimin cell-adhesion fragments"/>
    <property type="match status" value="1"/>
</dbReference>
<protein>
    <recommendedName>
        <fullName evidence="3">SCP domain-containing protein</fullName>
    </recommendedName>
</protein>
<dbReference type="EMBL" id="CP034593">
    <property type="protein sequence ID" value="AZQ76103.1"/>
    <property type="molecule type" value="Genomic_DNA"/>
</dbReference>
<dbReference type="KEGG" id="flh:EJ997_00950"/>
<accession>A0A3Q9G2E9</accession>
<dbReference type="OrthoDB" id="4398810at2"/>
<dbReference type="SUPFAM" id="SSF69318">
    <property type="entry name" value="Integrin alpha N-terminal domain"/>
    <property type="match status" value="1"/>
</dbReference>
<name>A0A3Q9G2E9_9ACTO</name>